<dbReference type="InterPro" id="IPR013096">
    <property type="entry name" value="Cupin_2"/>
</dbReference>
<gene>
    <name evidence="2" type="ORF">EV186_1011435</name>
</gene>
<dbReference type="SUPFAM" id="SSF51182">
    <property type="entry name" value="RmlC-like cupins"/>
    <property type="match status" value="1"/>
</dbReference>
<organism evidence="2 3">
    <name type="scientific">Labedaea rhizosphaerae</name>
    <dbReference type="NCBI Taxonomy" id="598644"/>
    <lineage>
        <taxon>Bacteria</taxon>
        <taxon>Bacillati</taxon>
        <taxon>Actinomycetota</taxon>
        <taxon>Actinomycetes</taxon>
        <taxon>Pseudonocardiales</taxon>
        <taxon>Pseudonocardiaceae</taxon>
        <taxon>Labedaea</taxon>
    </lineage>
</organism>
<evidence type="ECO:0000313" key="3">
    <source>
        <dbReference type="Proteomes" id="UP000295444"/>
    </source>
</evidence>
<feature type="domain" description="Cupin type-2" evidence="1">
    <location>
        <begin position="35"/>
        <end position="100"/>
    </location>
</feature>
<proteinExistence type="predicted"/>
<evidence type="ECO:0000313" key="2">
    <source>
        <dbReference type="EMBL" id="TDQ05464.1"/>
    </source>
</evidence>
<dbReference type="Gene3D" id="2.60.120.10">
    <property type="entry name" value="Jelly Rolls"/>
    <property type="match status" value="1"/>
</dbReference>
<dbReference type="InterPro" id="IPR014710">
    <property type="entry name" value="RmlC-like_jellyroll"/>
</dbReference>
<sequence length="122" mass="12659">MPVIKDFTVITTPNATMTTFAAPSLGSEELSAWKVVMAEGASGPEHVIDREQVWLPVSGSLTVTVAVGEESTVVGEGQSLVLPAGVSRRISAPTGPVEAVVCMRADATVTANGESRPLPWAQ</sequence>
<name>A0A4R6SN88_LABRH</name>
<dbReference type="Pfam" id="PF07883">
    <property type="entry name" value="Cupin_2"/>
    <property type="match status" value="1"/>
</dbReference>
<comment type="caution">
    <text evidence="2">The sequence shown here is derived from an EMBL/GenBank/DDBJ whole genome shotgun (WGS) entry which is preliminary data.</text>
</comment>
<dbReference type="Proteomes" id="UP000295444">
    <property type="component" value="Unassembled WGS sequence"/>
</dbReference>
<dbReference type="RefSeq" id="WP_208115491.1">
    <property type="nucleotide sequence ID" value="NZ_SNXZ01000001.1"/>
</dbReference>
<protein>
    <submittedName>
        <fullName evidence="2">Cupin domain</fullName>
    </submittedName>
</protein>
<dbReference type="EMBL" id="SNXZ01000001">
    <property type="protein sequence ID" value="TDQ05464.1"/>
    <property type="molecule type" value="Genomic_DNA"/>
</dbReference>
<dbReference type="AlphaFoldDB" id="A0A4R6SN88"/>
<keyword evidence="3" id="KW-1185">Reference proteome</keyword>
<accession>A0A4R6SN88</accession>
<evidence type="ECO:0000259" key="1">
    <source>
        <dbReference type="Pfam" id="PF07883"/>
    </source>
</evidence>
<dbReference type="InterPro" id="IPR011051">
    <property type="entry name" value="RmlC_Cupin_sf"/>
</dbReference>
<reference evidence="2 3" key="1">
    <citation type="submission" date="2019-03" db="EMBL/GenBank/DDBJ databases">
        <title>Genomic Encyclopedia of Type Strains, Phase IV (KMG-IV): sequencing the most valuable type-strain genomes for metagenomic binning, comparative biology and taxonomic classification.</title>
        <authorList>
            <person name="Goeker M."/>
        </authorList>
    </citation>
    <scope>NUCLEOTIDE SEQUENCE [LARGE SCALE GENOMIC DNA]</scope>
    <source>
        <strain evidence="2 3">DSM 45361</strain>
    </source>
</reference>